<protein>
    <submittedName>
        <fullName evidence="3">Uncharacterized protein</fullName>
    </submittedName>
</protein>
<feature type="region of interest" description="Disordered" evidence="1">
    <location>
        <begin position="368"/>
        <end position="507"/>
    </location>
</feature>
<evidence type="ECO:0000313" key="3">
    <source>
        <dbReference type="EMBL" id="KAJ8462206.1"/>
    </source>
</evidence>
<reference evidence="3" key="1">
    <citation type="submission" date="2022-11" db="EMBL/GenBank/DDBJ databases">
        <title>Genome Sequence of Cubamyces cubensis.</title>
        <authorList>
            <person name="Buettner E."/>
        </authorList>
    </citation>
    <scope>NUCLEOTIDE SEQUENCE</scope>
    <source>
        <strain evidence="3">MPL-01</strain>
    </source>
</reference>
<evidence type="ECO:0000256" key="1">
    <source>
        <dbReference type="SAM" id="MobiDB-lite"/>
    </source>
</evidence>
<dbReference type="Proteomes" id="UP001215151">
    <property type="component" value="Unassembled WGS sequence"/>
</dbReference>
<name>A0AAD7TKY0_9APHY</name>
<feature type="compositionally biased region" description="Polar residues" evidence="1">
    <location>
        <begin position="437"/>
        <end position="449"/>
    </location>
</feature>
<proteinExistence type="predicted"/>
<keyword evidence="2" id="KW-1133">Transmembrane helix</keyword>
<feature type="region of interest" description="Disordered" evidence="1">
    <location>
        <begin position="58"/>
        <end position="173"/>
    </location>
</feature>
<gene>
    <name evidence="3" type="ORF">ONZ51_g11048</name>
</gene>
<keyword evidence="2" id="KW-0472">Membrane</keyword>
<sequence length="507" mass="51236">MSIPRVFRNVPRADGLLGGIASIAGIGGDDGKNDAGFLSIGDPLTNLPGFGGITSALSLPLPSPGPGSSSSDTTTTNTGTISLTSDTATSATATTSDTTSTSATSATSDTSSLTSDTQTATNTQPPATNSPTQTLTQQSQTSAPTSPPSQDSATLPPTSATSSSSSGSASATAVGDNAPKGFLQNKALSVGVITAASLVGLVLLIALATWAIRKRRKDRLHQDILDFSTANLVSDAEKGGGGAGAADSRSRRQMFADAGDNGSISGHGSGSSSGHGTAAYSQPPSPAVAGHPAASRAVNPYSQPAYADRSYAFPSQEQNNTYANWGYGGYGNNAATAPAAQPQNAYDQAYGGYDDAYGGIDSAAMAGVGAGAQSQGPQRRPSAHRKPPPQLYIPPANPIAQAVANTQSPESTVSLTKPPLQPASGMGAAQPARRMSLLNSPPAGSTESGSEPKRERRDTLTHVELLDPAAPKAPTSSPPLPDEFGTVPASKDRPAEEPVRRLVVRNE</sequence>
<evidence type="ECO:0000313" key="4">
    <source>
        <dbReference type="Proteomes" id="UP001215151"/>
    </source>
</evidence>
<keyword evidence="4" id="KW-1185">Reference proteome</keyword>
<accession>A0AAD7TKY0</accession>
<dbReference type="EMBL" id="JAPEVG010000486">
    <property type="protein sequence ID" value="KAJ8462206.1"/>
    <property type="molecule type" value="Genomic_DNA"/>
</dbReference>
<dbReference type="AlphaFoldDB" id="A0AAD7TKY0"/>
<feature type="region of interest" description="Disordered" evidence="1">
    <location>
        <begin position="256"/>
        <end position="295"/>
    </location>
</feature>
<feature type="transmembrane region" description="Helical" evidence="2">
    <location>
        <begin position="187"/>
        <end position="212"/>
    </location>
</feature>
<keyword evidence="2" id="KW-0812">Transmembrane</keyword>
<feature type="compositionally biased region" description="Basic and acidic residues" evidence="1">
    <location>
        <begin position="450"/>
        <end position="465"/>
    </location>
</feature>
<feature type="compositionally biased region" description="Basic and acidic residues" evidence="1">
    <location>
        <begin position="490"/>
        <end position="507"/>
    </location>
</feature>
<evidence type="ECO:0000256" key="2">
    <source>
        <dbReference type="SAM" id="Phobius"/>
    </source>
</evidence>
<feature type="compositionally biased region" description="Pro residues" evidence="1">
    <location>
        <begin position="388"/>
        <end position="397"/>
    </location>
</feature>
<feature type="compositionally biased region" description="Polar residues" evidence="1">
    <location>
        <begin position="403"/>
        <end position="415"/>
    </location>
</feature>
<organism evidence="3 4">
    <name type="scientific">Trametes cubensis</name>
    <dbReference type="NCBI Taxonomy" id="1111947"/>
    <lineage>
        <taxon>Eukaryota</taxon>
        <taxon>Fungi</taxon>
        <taxon>Dikarya</taxon>
        <taxon>Basidiomycota</taxon>
        <taxon>Agaricomycotina</taxon>
        <taxon>Agaricomycetes</taxon>
        <taxon>Polyporales</taxon>
        <taxon>Polyporaceae</taxon>
        <taxon>Trametes</taxon>
    </lineage>
</organism>
<comment type="caution">
    <text evidence="3">The sequence shown here is derived from an EMBL/GenBank/DDBJ whole genome shotgun (WGS) entry which is preliminary data.</text>
</comment>